<dbReference type="PANTHER" id="PTHR37539:SF1">
    <property type="entry name" value="ER-BOUND OXYGENASE MPAB_MPAB'_RUBBER OXYGENASE CATALYTIC DOMAIN-CONTAINING PROTEIN"/>
    <property type="match status" value="1"/>
</dbReference>
<organism evidence="2 3">
    <name type="scientific">Nocardia cyriacigeorgica</name>
    <dbReference type="NCBI Taxonomy" id="135487"/>
    <lineage>
        <taxon>Bacteria</taxon>
        <taxon>Bacillati</taxon>
        <taxon>Actinomycetota</taxon>
        <taxon>Actinomycetes</taxon>
        <taxon>Mycobacteriales</taxon>
        <taxon>Nocardiaceae</taxon>
        <taxon>Nocardia</taxon>
    </lineage>
</organism>
<comment type="caution">
    <text evidence="2">The sequence shown here is derived from an EMBL/GenBank/DDBJ whole genome shotgun (WGS) entry which is preliminary data.</text>
</comment>
<name>A0ABX0CPG6_9NOCA</name>
<accession>A0ABX0CPG6</accession>
<dbReference type="InterPro" id="IPR037473">
    <property type="entry name" value="Lcp-like"/>
</dbReference>
<reference evidence="2 3" key="1">
    <citation type="submission" date="2020-01" db="EMBL/GenBank/DDBJ databases">
        <title>Genetics and antimicrobial susceptibilities of Nocardia species isolated from the soil; a comparison with species isolated from humans.</title>
        <authorList>
            <person name="Carrasco G."/>
            <person name="Monzon S."/>
            <person name="Sansegundo M."/>
            <person name="Garcia E."/>
            <person name="Garrido N."/>
            <person name="Medina M.J."/>
            <person name="Villalon P."/>
            <person name="Ramirez-Arocha A.C."/>
            <person name="Jimenez P."/>
            <person name="Cuesta I."/>
            <person name="Valdezate S."/>
        </authorList>
    </citation>
    <scope>NUCLEOTIDE SEQUENCE [LARGE SCALE GENOMIC DNA]</scope>
    <source>
        <strain evidence="2 3">CNM20110649</strain>
    </source>
</reference>
<sequence>MAHDNLSAGDGPLPTPQLFTEFPFRYALPLLAPPNLPCTAAQRDSFRRFAQVGDPLADDVVAMFRRLPPGAGRRMFDTAVTGGIAAVPDAPPELVAFFEQVEAVPYWLDRKKLERGARVVQRTGVWGGIAMGMFALMGGYLASRADKTLVGTGDLAAMAPRRLAETTQWWLDVTTPGGLQRDRIGYQSALRVRLMHALVRAGMNRRADWDHEAWDHPVNQVLTVGTLGLFSMANLLGSQALGLQFSAAEKDAVFHLWRYVGFLLGIDPQILPTSETDTWRAFWILADTEFIPDEDSRRLAQALVPAIGGLFIGRRTPAQRAIRRFVTSYLVAYSRIVLGPSNADFLGLEDDKRFQAAVVTTAVVNGALEIPRRFIPGATRFQERLGARMRANMVRTSIARNGGDRTYARHDTYAARPVQAV</sequence>
<dbReference type="PANTHER" id="PTHR37539">
    <property type="entry name" value="SECRETED PROTEIN-RELATED"/>
    <property type="match status" value="1"/>
</dbReference>
<evidence type="ECO:0000313" key="3">
    <source>
        <dbReference type="Proteomes" id="UP000470876"/>
    </source>
</evidence>
<dbReference type="EMBL" id="JAAGUX010000053">
    <property type="protein sequence ID" value="NEW58391.1"/>
    <property type="molecule type" value="Genomic_DNA"/>
</dbReference>
<dbReference type="InterPro" id="IPR018713">
    <property type="entry name" value="MPAB/Lcp_cat_dom"/>
</dbReference>
<dbReference type="RefSeq" id="WP_163956205.1">
    <property type="nucleotide sequence ID" value="NZ_JAAGUX010000053.1"/>
</dbReference>
<keyword evidence="3" id="KW-1185">Reference proteome</keyword>
<dbReference type="Proteomes" id="UP000470876">
    <property type="component" value="Unassembled WGS sequence"/>
</dbReference>
<evidence type="ECO:0000259" key="1">
    <source>
        <dbReference type="Pfam" id="PF09995"/>
    </source>
</evidence>
<feature type="domain" description="ER-bound oxygenase mpaB/mpaB'/Rubber oxygenase catalytic" evidence="1">
    <location>
        <begin position="127"/>
        <end position="357"/>
    </location>
</feature>
<dbReference type="Pfam" id="PF09995">
    <property type="entry name" value="MPAB_Lcp_cat"/>
    <property type="match status" value="1"/>
</dbReference>
<gene>
    <name evidence="2" type="ORF">GV794_22475</name>
</gene>
<proteinExistence type="predicted"/>
<protein>
    <submittedName>
        <fullName evidence="2">DUF2236 domain-containing protein</fullName>
    </submittedName>
</protein>
<evidence type="ECO:0000313" key="2">
    <source>
        <dbReference type="EMBL" id="NEW58391.1"/>
    </source>
</evidence>